<accession>A0ABU5H3R4</accession>
<sequence length="509" mass="56397">MHIGQLLTRAAQRHPTNTAWYDGARPVLYTEVELRVTCLADALRQLGLKTGDRVGMMLPNSPQALEVMFATMKAGLVIVPMNIRLHPEEHATILDDAGCSLLIYAAEFTQALASIRDRLPTLKTYVVVGDSPTADKRYEELLAMGSPVLGFQPGPEDLAWLFYTSGTTGKPKGVMLTHRNLLTLVSINLIDLNTPSHQDVLLHALAISFAGGFFMLHHVARAVTHVFLPRFDPATFFQLVEKHKVTTVALVPTMISMLVRSPARTAHNLSSLHTVFYGGAPLHAERLREALEAFGPIFLQSYGLGESPLTLTVLGKDEHTGFRAQSAGRVSTLVSLRIQDDDWNPVSMGLEGEIAVRSDLVMAGYWNRPEQTADVLKDGWFRTGDIGYLDQDGYLFISDRKKDLIKSGGATVSPREVEEVIHLHPAVQEVAVIGVPDETWGEAIKALVVLRPNAVTTEKELIAFCKDRLASFKKPRSVDFVPDLPKSANNKVLRRELRERYWQGRARKV</sequence>
<protein>
    <submittedName>
        <fullName evidence="3">Long-chain-fatty-acid--CoA ligase</fullName>
        <ecNumber evidence="3">6.2.1.3</ecNumber>
    </submittedName>
</protein>
<dbReference type="PANTHER" id="PTHR43767:SF7">
    <property type="entry name" value="MEDIUM_LONG-CHAIN-FATTY-ACID--COA LIGASE FADD8"/>
    <property type="match status" value="1"/>
</dbReference>
<dbReference type="SUPFAM" id="SSF56801">
    <property type="entry name" value="Acetyl-CoA synthetase-like"/>
    <property type="match status" value="1"/>
</dbReference>
<dbReference type="InterPro" id="IPR042099">
    <property type="entry name" value="ANL_N_sf"/>
</dbReference>
<keyword evidence="3" id="KW-0436">Ligase</keyword>
<dbReference type="InterPro" id="IPR025110">
    <property type="entry name" value="AMP-bd_C"/>
</dbReference>
<keyword evidence="4" id="KW-1185">Reference proteome</keyword>
<dbReference type="CDD" id="cd17631">
    <property type="entry name" value="FACL_FadD13-like"/>
    <property type="match status" value="1"/>
</dbReference>
<gene>
    <name evidence="3" type="ORF">SYV04_15235</name>
</gene>
<dbReference type="PRINTS" id="PR00154">
    <property type="entry name" value="AMPBINDING"/>
</dbReference>
<dbReference type="InterPro" id="IPR045851">
    <property type="entry name" value="AMP-bd_C_sf"/>
</dbReference>
<dbReference type="EMBL" id="JAXIVS010000004">
    <property type="protein sequence ID" value="MDY7227767.1"/>
    <property type="molecule type" value="Genomic_DNA"/>
</dbReference>
<dbReference type="Gene3D" id="3.30.300.30">
    <property type="match status" value="1"/>
</dbReference>
<feature type="domain" description="AMP-dependent synthetase/ligase" evidence="1">
    <location>
        <begin position="8"/>
        <end position="366"/>
    </location>
</feature>
<evidence type="ECO:0000313" key="4">
    <source>
        <dbReference type="Proteomes" id="UP001291309"/>
    </source>
</evidence>
<organism evidence="3 4">
    <name type="scientific">Hyalangium rubrum</name>
    <dbReference type="NCBI Taxonomy" id="3103134"/>
    <lineage>
        <taxon>Bacteria</taxon>
        <taxon>Pseudomonadati</taxon>
        <taxon>Myxococcota</taxon>
        <taxon>Myxococcia</taxon>
        <taxon>Myxococcales</taxon>
        <taxon>Cystobacterineae</taxon>
        <taxon>Archangiaceae</taxon>
        <taxon>Hyalangium</taxon>
    </lineage>
</organism>
<dbReference type="InterPro" id="IPR020459">
    <property type="entry name" value="AMP-binding"/>
</dbReference>
<dbReference type="Pfam" id="PF00501">
    <property type="entry name" value="AMP-binding"/>
    <property type="match status" value="1"/>
</dbReference>
<dbReference type="GO" id="GO:0004467">
    <property type="term" value="F:long-chain fatty acid-CoA ligase activity"/>
    <property type="evidence" value="ECO:0007669"/>
    <property type="project" value="UniProtKB-EC"/>
</dbReference>
<dbReference type="InterPro" id="IPR050237">
    <property type="entry name" value="ATP-dep_AMP-bd_enzyme"/>
</dbReference>
<dbReference type="InterPro" id="IPR000873">
    <property type="entry name" value="AMP-dep_synth/lig_dom"/>
</dbReference>
<dbReference type="Gene3D" id="3.40.50.12780">
    <property type="entry name" value="N-terminal domain of ligase-like"/>
    <property type="match status" value="1"/>
</dbReference>
<dbReference type="InterPro" id="IPR020845">
    <property type="entry name" value="AMP-binding_CS"/>
</dbReference>
<evidence type="ECO:0000313" key="3">
    <source>
        <dbReference type="EMBL" id="MDY7227767.1"/>
    </source>
</evidence>
<proteinExistence type="predicted"/>
<evidence type="ECO:0000259" key="1">
    <source>
        <dbReference type="Pfam" id="PF00501"/>
    </source>
</evidence>
<dbReference type="PROSITE" id="PS00455">
    <property type="entry name" value="AMP_BINDING"/>
    <property type="match status" value="1"/>
</dbReference>
<dbReference type="PANTHER" id="PTHR43767">
    <property type="entry name" value="LONG-CHAIN-FATTY-ACID--COA LIGASE"/>
    <property type="match status" value="1"/>
</dbReference>
<comment type="caution">
    <text evidence="3">The sequence shown here is derived from an EMBL/GenBank/DDBJ whole genome shotgun (WGS) entry which is preliminary data.</text>
</comment>
<dbReference type="RefSeq" id="WP_321546479.1">
    <property type="nucleotide sequence ID" value="NZ_JAXIVS010000004.1"/>
</dbReference>
<evidence type="ECO:0000259" key="2">
    <source>
        <dbReference type="Pfam" id="PF13193"/>
    </source>
</evidence>
<dbReference type="Proteomes" id="UP001291309">
    <property type="component" value="Unassembled WGS sequence"/>
</dbReference>
<feature type="domain" description="AMP-binding enzyme C-terminal" evidence="2">
    <location>
        <begin position="416"/>
        <end position="491"/>
    </location>
</feature>
<dbReference type="Pfam" id="PF13193">
    <property type="entry name" value="AMP-binding_C"/>
    <property type="match status" value="1"/>
</dbReference>
<dbReference type="NCBIfam" id="NF004837">
    <property type="entry name" value="PRK06187.1"/>
    <property type="match status" value="1"/>
</dbReference>
<dbReference type="EC" id="6.2.1.3" evidence="3"/>
<name>A0ABU5H3R4_9BACT</name>
<reference evidence="3 4" key="1">
    <citation type="submission" date="2023-12" db="EMBL/GenBank/DDBJ databases">
        <title>the genome sequence of Hyalangium sp. s54d21.</title>
        <authorList>
            <person name="Zhang X."/>
        </authorList>
    </citation>
    <scope>NUCLEOTIDE SEQUENCE [LARGE SCALE GENOMIC DNA]</scope>
    <source>
        <strain evidence="4">s54d21</strain>
    </source>
</reference>